<sequence length="213" mass="23429">MSLLRKVLVATVASGALVLATPGTGAAAQARKPVTPAIAQAAPAAAPTPASVATEVKAKKLRKLYSYTFTAGHCFPSTFRCITYTVAKKHPSKAMKKLKSCFNCTFPVSGAPKKYPKRGQKLPLKACWFKKVCNAPVKFYPRGKYGWYFVAQKGHFDGKGSTVYFRWYQDKKKVLRLHVYAYVANPSVPDWANRTGAHSTWEKFASNMAKALT</sequence>
<dbReference type="RefSeq" id="WP_182844171.1">
    <property type="nucleotide sequence ID" value="NZ_BAAALP010000049.1"/>
</dbReference>
<gene>
    <name evidence="2" type="ORF">HNR61_003495</name>
</gene>
<evidence type="ECO:0000256" key="1">
    <source>
        <dbReference type="SAM" id="SignalP"/>
    </source>
</evidence>
<evidence type="ECO:0000313" key="2">
    <source>
        <dbReference type="EMBL" id="MBA8951855.1"/>
    </source>
</evidence>
<comment type="caution">
    <text evidence="2">The sequence shown here is derived from an EMBL/GenBank/DDBJ whole genome shotgun (WGS) entry which is preliminary data.</text>
</comment>
<dbReference type="EMBL" id="JACJIA010000004">
    <property type="protein sequence ID" value="MBA8951855.1"/>
    <property type="molecule type" value="Genomic_DNA"/>
</dbReference>
<feature type="signal peptide" evidence="1">
    <location>
        <begin position="1"/>
        <end position="26"/>
    </location>
</feature>
<name>A0A7W3LPL2_ACTNM</name>
<proteinExistence type="predicted"/>
<protein>
    <submittedName>
        <fullName evidence="2">Uncharacterized protein</fullName>
    </submittedName>
</protein>
<organism evidence="2 3">
    <name type="scientific">Actinomadura namibiensis</name>
    <dbReference type="NCBI Taxonomy" id="182080"/>
    <lineage>
        <taxon>Bacteria</taxon>
        <taxon>Bacillati</taxon>
        <taxon>Actinomycetota</taxon>
        <taxon>Actinomycetes</taxon>
        <taxon>Streptosporangiales</taxon>
        <taxon>Thermomonosporaceae</taxon>
        <taxon>Actinomadura</taxon>
    </lineage>
</organism>
<reference evidence="2 3" key="1">
    <citation type="submission" date="2020-08" db="EMBL/GenBank/DDBJ databases">
        <title>Genomic Encyclopedia of Type Strains, Phase IV (KMG-IV): sequencing the most valuable type-strain genomes for metagenomic binning, comparative biology and taxonomic classification.</title>
        <authorList>
            <person name="Goeker M."/>
        </authorList>
    </citation>
    <scope>NUCLEOTIDE SEQUENCE [LARGE SCALE GENOMIC DNA]</scope>
    <source>
        <strain evidence="2 3">DSM 44197</strain>
    </source>
</reference>
<feature type="chain" id="PRO_5038413968" evidence="1">
    <location>
        <begin position="27"/>
        <end position="213"/>
    </location>
</feature>
<evidence type="ECO:0000313" key="3">
    <source>
        <dbReference type="Proteomes" id="UP000572680"/>
    </source>
</evidence>
<dbReference type="Proteomes" id="UP000572680">
    <property type="component" value="Unassembled WGS sequence"/>
</dbReference>
<dbReference type="AlphaFoldDB" id="A0A7W3LPL2"/>
<keyword evidence="1" id="KW-0732">Signal</keyword>
<keyword evidence="3" id="KW-1185">Reference proteome</keyword>
<accession>A0A7W3LPL2</accession>